<keyword evidence="1" id="KW-0677">Repeat</keyword>
<evidence type="ECO:0000259" key="3">
    <source>
        <dbReference type="Pfam" id="PF24883"/>
    </source>
</evidence>
<dbReference type="PANTHER" id="PTHR10039">
    <property type="entry name" value="AMELOGENIN"/>
    <property type="match status" value="1"/>
</dbReference>
<dbReference type="Proteomes" id="UP001213000">
    <property type="component" value="Unassembled WGS sequence"/>
</dbReference>
<dbReference type="InterPro" id="IPR056884">
    <property type="entry name" value="NPHP3-like_N"/>
</dbReference>
<dbReference type="SUPFAM" id="SSF52540">
    <property type="entry name" value="P-loop containing nucleoside triphosphate hydrolases"/>
    <property type="match status" value="1"/>
</dbReference>
<name>A0AAD5VW97_9AGAR</name>
<feature type="domain" description="Nephrocystin 3-like N-terminal" evidence="3">
    <location>
        <begin position="151"/>
        <end position="311"/>
    </location>
</feature>
<evidence type="ECO:0000256" key="1">
    <source>
        <dbReference type="ARBA" id="ARBA00022737"/>
    </source>
</evidence>
<dbReference type="InterPro" id="IPR027417">
    <property type="entry name" value="P-loop_NTPase"/>
</dbReference>
<comment type="caution">
    <text evidence="4">The sequence shown here is derived from an EMBL/GenBank/DDBJ whole genome shotgun (WGS) entry which is preliminary data.</text>
</comment>
<sequence length="727" mass="82099">MGQQPSKKGKKLARDEDANHLDPPQDAPSDKLNDAAPAISKTVTQKHEDTAGEYSSPRLSRSPANPAPVTIVSSNGDFFNGASDFAIHSMNVTHSTTNITIRDSYEDFEKSNVVIQRLTERGAPEAIHNSAYRAYPPRCHEETRQSMRTDIISWTADPKRLRRMRWYFGPAGVGKSAVAQSAAEELSRLKRLGATFCFSRPGKIDDPDTIIPTLVYQLAMKNARYKRFVTEVLGSDPLILSMDRATQFKDLILDPFRIIAMENKDLQPLVVIIDGLDECRDTKAQCELINLIRGEVERGEDIPLLWMLLSRPEWHLKSVSANVDRPIPCQQIEISVDDDEAQQDVKRLLFHGLTSIRDEYGLPASWPPREQLSLVLKAASGHLGFTSFILRFINDEGDDDGPSARFKLCVRAVSGVGIGAESPNPLELLDSLYREVLSSVPVKQLPHTLRILGFSIVYSDSRLSVRDQATFFDMSLDSFYQYLRRLHSVIDIPKPAQAGESVARFYHASFPDFLRDPARSRNFFLDEGAIHYDVAVRSLSWLEKVHSDDREAFFNITESGNSLNQKLIVPDSAQNPASFAKFTVWKTCRKISDPHVPDLIVALEKFDFTSLLPGDSFLKPRLCHFALFIRWLYPHVGQFVLSEFMWRLISLDQPSHAHKHLITIVNDSESSKAATNKLYLPHRCEDRKEFWAPFMLGDTANELPVKMNFIVGAKTQIYVTMAVSRHN</sequence>
<evidence type="ECO:0000256" key="2">
    <source>
        <dbReference type="SAM" id="MobiDB-lite"/>
    </source>
</evidence>
<dbReference type="EMBL" id="JANIEX010000193">
    <property type="protein sequence ID" value="KAJ3571281.1"/>
    <property type="molecule type" value="Genomic_DNA"/>
</dbReference>
<organism evidence="4 5">
    <name type="scientific">Leucocoprinus birnbaumii</name>
    <dbReference type="NCBI Taxonomy" id="56174"/>
    <lineage>
        <taxon>Eukaryota</taxon>
        <taxon>Fungi</taxon>
        <taxon>Dikarya</taxon>
        <taxon>Basidiomycota</taxon>
        <taxon>Agaricomycotina</taxon>
        <taxon>Agaricomycetes</taxon>
        <taxon>Agaricomycetidae</taxon>
        <taxon>Agaricales</taxon>
        <taxon>Agaricineae</taxon>
        <taxon>Agaricaceae</taxon>
        <taxon>Leucocoprinus</taxon>
    </lineage>
</organism>
<keyword evidence="5" id="KW-1185">Reference proteome</keyword>
<evidence type="ECO:0000313" key="4">
    <source>
        <dbReference type="EMBL" id="KAJ3571281.1"/>
    </source>
</evidence>
<dbReference type="Pfam" id="PF24883">
    <property type="entry name" value="NPHP3_N"/>
    <property type="match status" value="1"/>
</dbReference>
<gene>
    <name evidence="4" type="ORF">NP233_g3853</name>
</gene>
<protein>
    <recommendedName>
        <fullName evidence="3">Nephrocystin 3-like N-terminal domain-containing protein</fullName>
    </recommendedName>
</protein>
<reference evidence="4" key="1">
    <citation type="submission" date="2022-07" db="EMBL/GenBank/DDBJ databases">
        <title>Genome Sequence of Leucocoprinus birnbaumii.</title>
        <authorList>
            <person name="Buettner E."/>
        </authorList>
    </citation>
    <scope>NUCLEOTIDE SEQUENCE</scope>
    <source>
        <strain evidence="4">VT141</strain>
    </source>
</reference>
<evidence type="ECO:0000313" key="5">
    <source>
        <dbReference type="Proteomes" id="UP001213000"/>
    </source>
</evidence>
<dbReference type="Gene3D" id="3.40.50.300">
    <property type="entry name" value="P-loop containing nucleotide triphosphate hydrolases"/>
    <property type="match status" value="1"/>
</dbReference>
<feature type="region of interest" description="Disordered" evidence="2">
    <location>
        <begin position="1"/>
        <end position="68"/>
    </location>
</feature>
<accession>A0AAD5VW97</accession>
<dbReference type="AlphaFoldDB" id="A0AAD5VW97"/>
<dbReference type="PANTHER" id="PTHR10039:SF15">
    <property type="entry name" value="NACHT DOMAIN-CONTAINING PROTEIN"/>
    <property type="match status" value="1"/>
</dbReference>
<proteinExistence type="predicted"/>